<dbReference type="AlphaFoldDB" id="A0A246DZG3"/>
<protein>
    <recommendedName>
        <fullName evidence="4">DUF2946 domain-containing protein</fullName>
    </recommendedName>
</protein>
<organism evidence="2 3">
    <name type="scientific">Rhizobium esperanzae</name>
    <dbReference type="NCBI Taxonomy" id="1967781"/>
    <lineage>
        <taxon>Bacteria</taxon>
        <taxon>Pseudomonadati</taxon>
        <taxon>Pseudomonadota</taxon>
        <taxon>Alphaproteobacteria</taxon>
        <taxon>Hyphomicrobiales</taxon>
        <taxon>Rhizobiaceae</taxon>
        <taxon>Rhizobium/Agrobacterium group</taxon>
        <taxon>Rhizobium</taxon>
    </lineage>
</organism>
<comment type="caution">
    <text evidence="2">The sequence shown here is derived from an EMBL/GenBank/DDBJ whole genome shotgun (WGS) entry which is preliminary data.</text>
</comment>
<feature type="compositionally biased region" description="Pro residues" evidence="1">
    <location>
        <begin position="122"/>
        <end position="135"/>
    </location>
</feature>
<reference evidence="2 3" key="1">
    <citation type="submission" date="2017-03" db="EMBL/GenBank/DDBJ databases">
        <title>Genome of strain Rhizobium sp. CNPSo 668.</title>
        <authorList>
            <person name="Ribeiro R."/>
        </authorList>
    </citation>
    <scope>NUCLEOTIDE SEQUENCE [LARGE SCALE GENOMIC DNA]</scope>
    <source>
        <strain evidence="2 3">CNPSo 668</strain>
    </source>
</reference>
<dbReference type="Proteomes" id="UP000197269">
    <property type="component" value="Unassembled WGS sequence"/>
</dbReference>
<evidence type="ECO:0008006" key="4">
    <source>
        <dbReference type="Google" id="ProtNLM"/>
    </source>
</evidence>
<feature type="region of interest" description="Disordered" evidence="1">
    <location>
        <begin position="115"/>
        <end position="135"/>
    </location>
</feature>
<name>A0A246DZG3_9HYPH</name>
<sequence>MARRMNQIERWTVRILCALALVFVGFSHQVPAISDGELGQAELAQYTLPDGTLPTLCVTVTDASGKTQGKLAHLHGCEACRIGASVMMPAPADAIGVHAGFVVSAELPRRAEAFHRQLFPPNTGPRAPPSDPILA</sequence>
<dbReference type="EMBL" id="MXPU01000004">
    <property type="protein sequence ID" value="OWO95784.1"/>
    <property type="molecule type" value="Genomic_DNA"/>
</dbReference>
<evidence type="ECO:0000313" key="2">
    <source>
        <dbReference type="EMBL" id="OWO95784.1"/>
    </source>
</evidence>
<evidence type="ECO:0000256" key="1">
    <source>
        <dbReference type="SAM" id="MobiDB-lite"/>
    </source>
</evidence>
<accession>A0A246DZG3</accession>
<evidence type="ECO:0000313" key="3">
    <source>
        <dbReference type="Proteomes" id="UP000197269"/>
    </source>
</evidence>
<proteinExistence type="predicted"/>
<gene>
    <name evidence="2" type="ORF">B5E41_08135</name>
</gene>